<dbReference type="InterPro" id="IPR043128">
    <property type="entry name" value="Rev_trsase/Diguanyl_cyclase"/>
</dbReference>
<dbReference type="InterPro" id="IPR052163">
    <property type="entry name" value="DGC-Regulatory_Protein"/>
</dbReference>
<evidence type="ECO:0000313" key="2">
    <source>
        <dbReference type="EMBL" id="MFC0540663.1"/>
    </source>
</evidence>
<dbReference type="Gene3D" id="3.30.70.270">
    <property type="match status" value="1"/>
</dbReference>
<evidence type="ECO:0000313" key="3">
    <source>
        <dbReference type="Proteomes" id="UP001589810"/>
    </source>
</evidence>
<dbReference type="InterPro" id="IPR000160">
    <property type="entry name" value="GGDEF_dom"/>
</dbReference>
<dbReference type="GO" id="GO:0052621">
    <property type="term" value="F:diguanylate cyclase activity"/>
    <property type="evidence" value="ECO:0007669"/>
    <property type="project" value="UniProtKB-EC"/>
</dbReference>
<dbReference type="PANTHER" id="PTHR46663">
    <property type="entry name" value="DIGUANYLATE CYCLASE DGCT-RELATED"/>
    <property type="match status" value="1"/>
</dbReference>
<feature type="domain" description="GGDEF" evidence="1">
    <location>
        <begin position="58"/>
        <end position="195"/>
    </location>
</feature>
<dbReference type="RefSeq" id="WP_273939477.1">
    <property type="nucleotide sequence ID" value="NZ_CP097263.1"/>
</dbReference>
<dbReference type="EC" id="2.7.7.65" evidence="2"/>
<dbReference type="SUPFAM" id="SSF55073">
    <property type="entry name" value="Nucleotide cyclase"/>
    <property type="match status" value="1"/>
</dbReference>
<dbReference type="EMBL" id="JBHLUD010000001">
    <property type="protein sequence ID" value="MFC0540663.1"/>
    <property type="molecule type" value="Genomic_DNA"/>
</dbReference>
<keyword evidence="3" id="KW-1185">Reference proteome</keyword>
<accession>A0ABV6MK54</accession>
<dbReference type="PANTHER" id="PTHR46663:SF2">
    <property type="entry name" value="GGDEF DOMAIN-CONTAINING PROTEIN"/>
    <property type="match status" value="1"/>
</dbReference>
<dbReference type="InterPro" id="IPR029787">
    <property type="entry name" value="Nucleotide_cyclase"/>
</dbReference>
<sequence>MNTALEAALIATPALTTIGVTGYAALLHHRLHTDTTTGLANRKALRRLAGRAARHRHGSVGLLLLDLDRFKQINDTHGHPTGTAVLVELAERLADAAQPGELSIRLHGDEFALWLGHLPSGQAGHEVAEQRAAEVADALAGPVHVDGLELTVTASIGVHTAPAHRVSLSGLLAGADGAMYAAKRAGRLVRLRPVPTVGETGESA</sequence>
<dbReference type="SMART" id="SM00267">
    <property type="entry name" value="GGDEF"/>
    <property type="match status" value="1"/>
</dbReference>
<reference evidence="2 3" key="1">
    <citation type="submission" date="2024-09" db="EMBL/GenBank/DDBJ databases">
        <authorList>
            <person name="Sun Q."/>
            <person name="Mori K."/>
        </authorList>
    </citation>
    <scope>NUCLEOTIDE SEQUENCE [LARGE SCALE GENOMIC DNA]</scope>
    <source>
        <strain evidence="2 3">TBRC 1432</strain>
    </source>
</reference>
<keyword evidence="2" id="KW-0548">Nucleotidyltransferase</keyword>
<organism evidence="2 3">
    <name type="scientific">Kutzneria chonburiensis</name>
    <dbReference type="NCBI Taxonomy" id="1483604"/>
    <lineage>
        <taxon>Bacteria</taxon>
        <taxon>Bacillati</taxon>
        <taxon>Actinomycetota</taxon>
        <taxon>Actinomycetes</taxon>
        <taxon>Pseudonocardiales</taxon>
        <taxon>Pseudonocardiaceae</taxon>
        <taxon>Kutzneria</taxon>
    </lineage>
</organism>
<proteinExistence type="predicted"/>
<name>A0ABV6MK54_9PSEU</name>
<dbReference type="Proteomes" id="UP001589810">
    <property type="component" value="Unassembled WGS sequence"/>
</dbReference>
<dbReference type="CDD" id="cd01949">
    <property type="entry name" value="GGDEF"/>
    <property type="match status" value="1"/>
</dbReference>
<gene>
    <name evidence="2" type="ORF">ACFFH7_04170</name>
</gene>
<comment type="caution">
    <text evidence="2">The sequence shown here is derived from an EMBL/GenBank/DDBJ whole genome shotgun (WGS) entry which is preliminary data.</text>
</comment>
<dbReference type="Pfam" id="PF00990">
    <property type="entry name" value="GGDEF"/>
    <property type="match status" value="1"/>
</dbReference>
<protein>
    <submittedName>
        <fullName evidence="2">GGDEF domain-containing protein</fullName>
        <ecNumber evidence="2">2.7.7.65</ecNumber>
    </submittedName>
</protein>
<dbReference type="PROSITE" id="PS50887">
    <property type="entry name" value="GGDEF"/>
    <property type="match status" value="1"/>
</dbReference>
<dbReference type="NCBIfam" id="TIGR00254">
    <property type="entry name" value="GGDEF"/>
    <property type="match status" value="1"/>
</dbReference>
<keyword evidence="2" id="KW-0808">Transferase</keyword>
<evidence type="ECO:0000259" key="1">
    <source>
        <dbReference type="PROSITE" id="PS50887"/>
    </source>
</evidence>